<evidence type="ECO:0000256" key="1">
    <source>
        <dbReference type="ARBA" id="ARBA00007118"/>
    </source>
</evidence>
<evidence type="ECO:0000256" key="2">
    <source>
        <dbReference type="ARBA" id="ARBA00023002"/>
    </source>
</evidence>
<evidence type="ECO:0000259" key="3">
    <source>
        <dbReference type="Pfam" id="PF00881"/>
    </source>
</evidence>
<sequence length="175" mass="19674">MNIEELYLKRQSTRKYSEKPVADETLEKVCRLGALAPSAKNSQPWKMFTINGEKAKKFAPCVQMFGANKWTNSCPAFIVLQLNRSKMEEKIAEKFTFADFSGNDIGLLTAYIVLAAEDMGLQTCILGIRDEKAIAEFLGEPEGTHYPLSLPRAMPKRAIPYAKRTENPSTRYSSL</sequence>
<dbReference type="InterPro" id="IPR000415">
    <property type="entry name" value="Nitroreductase-like"/>
</dbReference>
<protein>
    <submittedName>
        <fullName evidence="4">Nitroreductase family protein</fullName>
    </submittedName>
</protein>
<evidence type="ECO:0000313" key="5">
    <source>
        <dbReference type="Proteomes" id="UP000824110"/>
    </source>
</evidence>
<gene>
    <name evidence="4" type="ORF">IAB69_03255</name>
</gene>
<dbReference type="Gene3D" id="3.40.109.10">
    <property type="entry name" value="NADH Oxidase"/>
    <property type="match status" value="1"/>
</dbReference>
<dbReference type="PANTHER" id="PTHR43673">
    <property type="entry name" value="NAD(P)H NITROREDUCTASE YDGI-RELATED"/>
    <property type="match status" value="1"/>
</dbReference>
<dbReference type="EMBL" id="DVNE01000030">
    <property type="protein sequence ID" value="HIU61646.1"/>
    <property type="molecule type" value="Genomic_DNA"/>
</dbReference>
<dbReference type="Pfam" id="PF00881">
    <property type="entry name" value="Nitroreductase"/>
    <property type="match status" value="2"/>
</dbReference>
<dbReference type="SUPFAM" id="SSF55469">
    <property type="entry name" value="FMN-dependent nitroreductase-like"/>
    <property type="match status" value="1"/>
</dbReference>
<reference evidence="4" key="1">
    <citation type="submission" date="2020-10" db="EMBL/GenBank/DDBJ databases">
        <authorList>
            <person name="Gilroy R."/>
        </authorList>
    </citation>
    <scope>NUCLEOTIDE SEQUENCE</scope>
    <source>
        <strain evidence="4">CHK195-12923</strain>
    </source>
</reference>
<name>A0A9D1MJY7_9FIRM</name>
<comment type="caution">
    <text evidence="4">The sequence shown here is derived from an EMBL/GenBank/DDBJ whole genome shotgun (WGS) entry which is preliminary data.</text>
</comment>
<dbReference type="PANTHER" id="PTHR43673:SF10">
    <property type="entry name" value="NADH DEHYDROGENASE_NAD(P)H NITROREDUCTASE XCC3605-RELATED"/>
    <property type="match status" value="1"/>
</dbReference>
<dbReference type="CDD" id="cd02062">
    <property type="entry name" value="Nitro_FMN_reductase"/>
    <property type="match status" value="1"/>
</dbReference>
<dbReference type="InterPro" id="IPR029479">
    <property type="entry name" value="Nitroreductase"/>
</dbReference>
<evidence type="ECO:0000313" key="4">
    <source>
        <dbReference type="EMBL" id="HIU61646.1"/>
    </source>
</evidence>
<feature type="domain" description="Nitroreductase" evidence="3">
    <location>
        <begin position="9"/>
        <end position="60"/>
    </location>
</feature>
<organism evidence="4 5">
    <name type="scientific">Candidatus Coproplasma excrementigallinarum</name>
    <dbReference type="NCBI Taxonomy" id="2840747"/>
    <lineage>
        <taxon>Bacteria</taxon>
        <taxon>Bacillati</taxon>
        <taxon>Bacillota</taxon>
        <taxon>Clostridia</taxon>
        <taxon>Eubacteriales</taxon>
        <taxon>Candidatus Coproplasma</taxon>
    </lineage>
</organism>
<dbReference type="Proteomes" id="UP000824110">
    <property type="component" value="Unassembled WGS sequence"/>
</dbReference>
<dbReference type="AlphaFoldDB" id="A0A9D1MJY7"/>
<reference evidence="4" key="2">
    <citation type="journal article" date="2021" name="PeerJ">
        <title>Extensive microbial diversity within the chicken gut microbiome revealed by metagenomics and culture.</title>
        <authorList>
            <person name="Gilroy R."/>
            <person name="Ravi A."/>
            <person name="Getino M."/>
            <person name="Pursley I."/>
            <person name="Horton D.L."/>
            <person name="Alikhan N.F."/>
            <person name="Baker D."/>
            <person name="Gharbi K."/>
            <person name="Hall N."/>
            <person name="Watson M."/>
            <person name="Adriaenssens E.M."/>
            <person name="Foster-Nyarko E."/>
            <person name="Jarju S."/>
            <person name="Secka A."/>
            <person name="Antonio M."/>
            <person name="Oren A."/>
            <person name="Chaudhuri R.R."/>
            <person name="La Ragione R."/>
            <person name="Hildebrand F."/>
            <person name="Pallen M.J."/>
        </authorList>
    </citation>
    <scope>NUCLEOTIDE SEQUENCE</scope>
    <source>
        <strain evidence="4">CHK195-12923</strain>
    </source>
</reference>
<accession>A0A9D1MJY7</accession>
<comment type="similarity">
    <text evidence="1">Belongs to the nitroreductase family.</text>
</comment>
<proteinExistence type="inferred from homology"/>
<feature type="domain" description="Nitroreductase" evidence="3">
    <location>
        <begin position="65"/>
        <end position="142"/>
    </location>
</feature>
<keyword evidence="2" id="KW-0560">Oxidoreductase</keyword>
<dbReference type="GO" id="GO:0016491">
    <property type="term" value="F:oxidoreductase activity"/>
    <property type="evidence" value="ECO:0007669"/>
    <property type="project" value="UniProtKB-KW"/>
</dbReference>